<reference evidence="9 10" key="1">
    <citation type="submission" date="2017-12" db="EMBL/GenBank/DDBJ databases">
        <title>Hemimetabolous genomes reveal molecular basis of termite eusociality.</title>
        <authorList>
            <person name="Harrison M.C."/>
            <person name="Jongepier E."/>
            <person name="Robertson H.M."/>
            <person name="Arning N."/>
            <person name="Bitard-Feildel T."/>
            <person name="Chao H."/>
            <person name="Childers C.P."/>
            <person name="Dinh H."/>
            <person name="Doddapaneni H."/>
            <person name="Dugan S."/>
            <person name="Gowin J."/>
            <person name="Greiner C."/>
            <person name="Han Y."/>
            <person name="Hu H."/>
            <person name="Hughes D.S.T."/>
            <person name="Huylmans A.-K."/>
            <person name="Kemena C."/>
            <person name="Kremer L.P.M."/>
            <person name="Lee S.L."/>
            <person name="Lopez-Ezquerra A."/>
            <person name="Mallet L."/>
            <person name="Monroy-Kuhn J.M."/>
            <person name="Moser A."/>
            <person name="Murali S.C."/>
            <person name="Muzny D.M."/>
            <person name="Otani S."/>
            <person name="Piulachs M.-D."/>
            <person name="Poelchau M."/>
            <person name="Qu J."/>
            <person name="Schaub F."/>
            <person name="Wada-Katsumata A."/>
            <person name="Worley K.C."/>
            <person name="Xie Q."/>
            <person name="Ylla G."/>
            <person name="Poulsen M."/>
            <person name="Gibbs R.A."/>
            <person name="Schal C."/>
            <person name="Richards S."/>
            <person name="Belles X."/>
            <person name="Korb J."/>
            <person name="Bornberg-Bauer E."/>
        </authorList>
    </citation>
    <scope>NUCLEOTIDE SEQUENCE [LARGE SCALE GENOMIC DNA]</scope>
    <source>
        <tissue evidence="9">Whole body</tissue>
    </source>
</reference>
<dbReference type="GO" id="GO:0043161">
    <property type="term" value="P:proteasome-mediated ubiquitin-dependent protein catabolic process"/>
    <property type="evidence" value="ECO:0007669"/>
    <property type="project" value="TreeGrafter"/>
</dbReference>
<evidence type="ECO:0000256" key="3">
    <source>
        <dbReference type="ARBA" id="ARBA00022771"/>
    </source>
</evidence>
<protein>
    <recommendedName>
        <fullName evidence="8">B box-type domain-containing protein</fullName>
    </recommendedName>
</protein>
<feature type="repeat" description="Filamin" evidence="6">
    <location>
        <begin position="415"/>
        <end position="449"/>
    </location>
</feature>
<evidence type="ECO:0000313" key="9">
    <source>
        <dbReference type="EMBL" id="PNF35392.1"/>
    </source>
</evidence>
<keyword evidence="1" id="KW-0479">Metal-binding</keyword>
<dbReference type="InterPro" id="IPR050952">
    <property type="entry name" value="TRIM-NHL_E3_ligases"/>
</dbReference>
<keyword evidence="2" id="KW-0677">Repeat</keyword>
<dbReference type="FunFam" id="2.120.10.30:FF:000013">
    <property type="entry name" value="E3 ubiquitin-protein ligase TRIM71"/>
    <property type="match status" value="1"/>
</dbReference>
<organism evidence="9 10">
    <name type="scientific">Cryptotermes secundus</name>
    <dbReference type="NCBI Taxonomy" id="105785"/>
    <lineage>
        <taxon>Eukaryota</taxon>
        <taxon>Metazoa</taxon>
        <taxon>Ecdysozoa</taxon>
        <taxon>Arthropoda</taxon>
        <taxon>Hexapoda</taxon>
        <taxon>Insecta</taxon>
        <taxon>Pterygota</taxon>
        <taxon>Neoptera</taxon>
        <taxon>Polyneoptera</taxon>
        <taxon>Dictyoptera</taxon>
        <taxon>Blattodea</taxon>
        <taxon>Blattoidea</taxon>
        <taxon>Termitoidae</taxon>
        <taxon>Kalotermitidae</taxon>
        <taxon>Cryptotermitinae</taxon>
        <taxon>Cryptotermes</taxon>
    </lineage>
</organism>
<dbReference type="GO" id="GO:0008270">
    <property type="term" value="F:zinc ion binding"/>
    <property type="evidence" value="ECO:0007669"/>
    <property type="project" value="UniProtKB-KW"/>
</dbReference>
<evidence type="ECO:0000259" key="8">
    <source>
        <dbReference type="PROSITE" id="PS50119"/>
    </source>
</evidence>
<dbReference type="Proteomes" id="UP000235965">
    <property type="component" value="Unassembled WGS sequence"/>
</dbReference>
<dbReference type="SUPFAM" id="SSF57845">
    <property type="entry name" value="B-box zinc-binding domain"/>
    <property type="match status" value="1"/>
</dbReference>
<feature type="repeat" description="NHL" evidence="7">
    <location>
        <begin position="616"/>
        <end position="648"/>
    </location>
</feature>
<evidence type="ECO:0000256" key="4">
    <source>
        <dbReference type="ARBA" id="ARBA00022833"/>
    </source>
</evidence>
<evidence type="ECO:0000256" key="2">
    <source>
        <dbReference type="ARBA" id="ARBA00022737"/>
    </source>
</evidence>
<dbReference type="CDD" id="cd14954">
    <property type="entry name" value="NHL_TRIM71_like"/>
    <property type="match status" value="1"/>
</dbReference>
<dbReference type="InterPro" id="IPR011042">
    <property type="entry name" value="6-blade_b-propeller_TolB-like"/>
</dbReference>
<feature type="repeat" description="NHL" evidence="7">
    <location>
        <begin position="556"/>
        <end position="599"/>
    </location>
</feature>
<dbReference type="PROSITE" id="PS50194">
    <property type="entry name" value="FILAMIN_REPEAT"/>
    <property type="match status" value="1"/>
</dbReference>
<dbReference type="Gene3D" id="2.60.40.10">
    <property type="entry name" value="Immunoglobulins"/>
    <property type="match status" value="1"/>
</dbReference>
<dbReference type="GO" id="GO:0000209">
    <property type="term" value="P:protein polyubiquitination"/>
    <property type="evidence" value="ECO:0007669"/>
    <property type="project" value="TreeGrafter"/>
</dbReference>
<dbReference type="InterPro" id="IPR013783">
    <property type="entry name" value="Ig-like_fold"/>
</dbReference>
<evidence type="ECO:0000256" key="5">
    <source>
        <dbReference type="PROSITE-ProRule" id="PRU00024"/>
    </source>
</evidence>
<keyword evidence="4" id="KW-0862">Zinc</keyword>
<accession>A0A2J7R3I9</accession>
<dbReference type="Pfam" id="PF01436">
    <property type="entry name" value="NHL"/>
    <property type="match status" value="5"/>
</dbReference>
<feature type="domain" description="B box-type" evidence="8">
    <location>
        <begin position="145"/>
        <end position="186"/>
    </location>
</feature>
<sequence length="739" mass="83241">MASCNGAHPSISSMNNSSFNLGIPAEQDERFRLRPVDSISVRQDRAGRSGLDSINELLHAMNHSTEDGARGPVLVPPGCDKCPASSISQCWQCGLNLCITCTSDHTRLFLTESHSIVRFRDTPGHCPQAYISPDLTLGRVSNGHSSSKVCVKHRRQPAQYQCNTCQVPICRQCSLFEHAAHSVVLRSEWVRDKRQSLLDNMSARMEAVQRSLDSIDNVQRCLLIKKQETANAVECEIQKVMKMLEERREELMSQANDVYTLKISSLEDQKDKILSLKQSLIRMYDFLFQFDNSDHIFDVISAMYNVADELKNMKDVPLVPCEDEILKFARPDPEFYRSVAQLGSVRSSVDLKRTVAVGRCKVRARYSRFNNLCVRLYDHLGNPCQISPARETLSVQLLYSNDMRGGPVTVEWSPGMYIIRYKPISKSIHYLHIKLRGQHITDSPFIIKITTPREYRNIHEPLVVFGSEGGANGQLCRPWGVCCDLDGNIIVADRSNNRIQIFQPDGTFFHQFGKQGSEPGQFDRPAGVASDLKRRIVVADKDNHRIQVFRLNGEFLFTFGERGNNDGQFNYPWDVDVNTEGRIIVSDTRNHRVQLFSATGQFLCKFGYEDLAGVLKHFDSPRGVCFSHVGMVLVTDFNNHCLITLSPQLTEPRYLGKEGSGPKDFARPQGVCVDDDGRIIVADSRNNRIQIFEPNGLCIHQFGTIGNAPGQFDRPSGICLSPDGKIVVVDFTNNRVQVF</sequence>
<dbReference type="AlphaFoldDB" id="A0A2J7R3I9"/>
<dbReference type="PANTHER" id="PTHR24104:SF48">
    <property type="entry name" value="PROTEIN WECH"/>
    <property type="match status" value="1"/>
</dbReference>
<dbReference type="Pfam" id="PF00643">
    <property type="entry name" value="zf-B_box"/>
    <property type="match status" value="1"/>
</dbReference>
<dbReference type="InParanoid" id="A0A2J7R3I9"/>
<dbReference type="FunFam" id="2.120.10.30:FF:000037">
    <property type="entry name" value="Uncharacterized protein, isoform E"/>
    <property type="match status" value="1"/>
</dbReference>
<dbReference type="SUPFAM" id="SSF81296">
    <property type="entry name" value="E set domains"/>
    <property type="match status" value="1"/>
</dbReference>
<dbReference type="Gene3D" id="2.120.10.30">
    <property type="entry name" value="TolB, C-terminal domain"/>
    <property type="match status" value="3"/>
</dbReference>
<name>A0A2J7R3I9_9NEOP</name>
<dbReference type="InterPro" id="IPR001258">
    <property type="entry name" value="NHL_repeat"/>
</dbReference>
<dbReference type="FunCoup" id="A0A2J7R3I9">
    <property type="interactions" value="23"/>
</dbReference>
<gene>
    <name evidence="9" type="ORF">B7P43_G01741</name>
</gene>
<dbReference type="PROSITE" id="PS50119">
    <property type="entry name" value="ZF_BBOX"/>
    <property type="match status" value="1"/>
</dbReference>
<comment type="caution">
    <text evidence="9">The sequence shown here is derived from an EMBL/GenBank/DDBJ whole genome shotgun (WGS) entry which is preliminary data.</text>
</comment>
<keyword evidence="10" id="KW-1185">Reference proteome</keyword>
<dbReference type="PROSITE" id="PS51125">
    <property type="entry name" value="NHL"/>
    <property type="match status" value="6"/>
</dbReference>
<dbReference type="EMBL" id="NEVH01007819">
    <property type="protein sequence ID" value="PNF35392.1"/>
    <property type="molecule type" value="Genomic_DNA"/>
</dbReference>
<dbReference type="InterPro" id="IPR017868">
    <property type="entry name" value="Filamin/ABP280_repeat-like"/>
</dbReference>
<dbReference type="InterPro" id="IPR014756">
    <property type="entry name" value="Ig_E-set"/>
</dbReference>
<feature type="repeat" description="NHL" evidence="7">
    <location>
        <begin position="655"/>
        <end position="695"/>
    </location>
</feature>
<dbReference type="SMART" id="SM00336">
    <property type="entry name" value="BBOX"/>
    <property type="match status" value="2"/>
</dbReference>
<evidence type="ECO:0000313" key="10">
    <source>
        <dbReference type="Proteomes" id="UP000235965"/>
    </source>
</evidence>
<keyword evidence="3 5" id="KW-0863">Zinc-finger</keyword>
<evidence type="ECO:0000256" key="1">
    <source>
        <dbReference type="ARBA" id="ARBA00022723"/>
    </source>
</evidence>
<feature type="repeat" description="NHL" evidence="7">
    <location>
        <begin position="510"/>
        <end position="552"/>
    </location>
</feature>
<dbReference type="PANTHER" id="PTHR24104">
    <property type="entry name" value="E3 UBIQUITIN-PROTEIN LIGASE NHLRC1-RELATED"/>
    <property type="match status" value="1"/>
</dbReference>
<dbReference type="SUPFAM" id="SSF101898">
    <property type="entry name" value="NHL repeat"/>
    <property type="match status" value="1"/>
</dbReference>
<evidence type="ECO:0000256" key="6">
    <source>
        <dbReference type="PROSITE-ProRule" id="PRU00087"/>
    </source>
</evidence>
<feature type="repeat" description="NHL" evidence="7">
    <location>
        <begin position="699"/>
        <end position="739"/>
    </location>
</feature>
<evidence type="ECO:0000256" key="7">
    <source>
        <dbReference type="PROSITE-ProRule" id="PRU00504"/>
    </source>
</evidence>
<dbReference type="Gene3D" id="3.30.160.60">
    <property type="entry name" value="Classic Zinc Finger"/>
    <property type="match status" value="1"/>
</dbReference>
<dbReference type="InterPro" id="IPR000315">
    <property type="entry name" value="Znf_B-box"/>
</dbReference>
<proteinExistence type="predicted"/>
<dbReference type="STRING" id="105785.A0A2J7R3I9"/>
<dbReference type="OrthoDB" id="342730at2759"/>
<dbReference type="GO" id="GO:0061630">
    <property type="term" value="F:ubiquitin protein ligase activity"/>
    <property type="evidence" value="ECO:0007669"/>
    <property type="project" value="TreeGrafter"/>
</dbReference>
<feature type="repeat" description="NHL" evidence="7">
    <location>
        <begin position="464"/>
        <end position="505"/>
    </location>
</feature>